<proteinExistence type="inferred from homology"/>
<dbReference type="Gene3D" id="3.30.1330.120">
    <property type="entry name" value="2-methylcitrate dehydratase PrpD"/>
    <property type="match status" value="1"/>
</dbReference>
<evidence type="ECO:0000259" key="2">
    <source>
        <dbReference type="Pfam" id="PF03972"/>
    </source>
</evidence>
<dbReference type="GO" id="GO:0016829">
    <property type="term" value="F:lyase activity"/>
    <property type="evidence" value="ECO:0007669"/>
    <property type="project" value="InterPro"/>
</dbReference>
<dbReference type="Pfam" id="PF03972">
    <property type="entry name" value="MmgE_PrpD_N"/>
    <property type="match status" value="1"/>
</dbReference>
<sequence>MTLSEIVSDFALSLRYQDIPADVNELARLHTLDAIGVGVAASAGAVQRNMLNRMVQGQGASMRGCSVLGDSRQTAAATAALLNGTFIHALEYDDTHMASIVHGSAVLVPSALAAAEQNALTLADLIRLIVIGWEVLIRVGLAAPGAFQRRGFQVTSVAGTLVSALMASLASGATRDELVSAQGIAGSQASGIFEFLAEGSTVKSLHPGWAAHAGALAAQLAAAGMTGPSTVYEGRYGLYNTYTDAQGAADNLRRQLASLGEHWFLREAAFKLFPCCHYIHPFLECAQQLKSQWGSTLAVDSIECRVPAGAAAIICEPWERKQQPKVLNEAKYSLPYCLALVLLDIPVVAAHFIDGEVNAQAVALARKISWIPLLHDNFPTQFEAEISITLNDGKKINARVDQVKGSAQRPASTTEIQAKFLSNTKNLYAPEAQQRLIHTLLAAAPDTRVADLSADLRASGCN</sequence>
<reference evidence="4 5" key="1">
    <citation type="submission" date="2019-03" db="EMBL/GenBank/DDBJ databases">
        <title>Genomic Encyclopedia of Type Strains, Phase IV (KMG-IV): sequencing the most valuable type-strain genomes for metagenomic binning, comparative biology and taxonomic classification.</title>
        <authorList>
            <person name="Goeker M."/>
        </authorList>
    </citation>
    <scope>NUCLEOTIDE SEQUENCE [LARGE SCALE GENOMIC DNA]</scope>
    <source>
        <strain evidence="4 5">DSM 24591</strain>
    </source>
</reference>
<dbReference type="InterPro" id="IPR036148">
    <property type="entry name" value="MmgE/PrpD_sf"/>
</dbReference>
<evidence type="ECO:0000313" key="5">
    <source>
        <dbReference type="Proteomes" id="UP000295525"/>
    </source>
</evidence>
<protein>
    <submittedName>
        <fullName evidence="4">2-methylcitrate dehydratase PrpD</fullName>
    </submittedName>
</protein>
<dbReference type="Proteomes" id="UP000295525">
    <property type="component" value="Unassembled WGS sequence"/>
</dbReference>
<dbReference type="Pfam" id="PF19305">
    <property type="entry name" value="MmgE_PrpD_C"/>
    <property type="match status" value="1"/>
</dbReference>
<dbReference type="InterPro" id="IPR005656">
    <property type="entry name" value="MmgE_PrpD"/>
</dbReference>
<dbReference type="Gene3D" id="1.10.4100.10">
    <property type="entry name" value="2-methylcitrate dehydratase PrpD"/>
    <property type="match status" value="1"/>
</dbReference>
<evidence type="ECO:0000259" key="3">
    <source>
        <dbReference type="Pfam" id="PF19305"/>
    </source>
</evidence>
<dbReference type="EMBL" id="SMAJ01000013">
    <property type="protein sequence ID" value="TCT04056.1"/>
    <property type="molecule type" value="Genomic_DNA"/>
</dbReference>
<keyword evidence="5" id="KW-1185">Reference proteome</keyword>
<dbReference type="PANTHER" id="PTHR16943">
    <property type="entry name" value="2-METHYLCITRATE DEHYDRATASE-RELATED"/>
    <property type="match status" value="1"/>
</dbReference>
<feature type="domain" description="MmgE/PrpD N-terminal" evidence="2">
    <location>
        <begin position="8"/>
        <end position="246"/>
    </location>
</feature>
<comment type="similarity">
    <text evidence="1">Belongs to the PrpD family.</text>
</comment>
<dbReference type="AlphaFoldDB" id="A0A4R3LVH7"/>
<comment type="caution">
    <text evidence="4">The sequence shown here is derived from an EMBL/GenBank/DDBJ whole genome shotgun (WGS) entry which is preliminary data.</text>
</comment>
<dbReference type="InterPro" id="IPR045336">
    <property type="entry name" value="MmgE_PrpD_N"/>
</dbReference>
<dbReference type="PANTHER" id="PTHR16943:SF8">
    <property type="entry name" value="2-METHYLCITRATE DEHYDRATASE"/>
    <property type="match status" value="1"/>
</dbReference>
<dbReference type="InterPro" id="IPR042183">
    <property type="entry name" value="MmgE/PrpD_sf_1"/>
</dbReference>
<feature type="domain" description="MmgE/PrpD C-terminal" evidence="3">
    <location>
        <begin position="273"/>
        <end position="437"/>
    </location>
</feature>
<dbReference type="InterPro" id="IPR045337">
    <property type="entry name" value="MmgE_PrpD_C"/>
</dbReference>
<evidence type="ECO:0000313" key="4">
    <source>
        <dbReference type="EMBL" id="TCT04056.1"/>
    </source>
</evidence>
<organism evidence="4 5">
    <name type="scientific">Paralcaligenes ureilyticus</name>
    <dbReference type="NCBI Taxonomy" id="627131"/>
    <lineage>
        <taxon>Bacteria</taxon>
        <taxon>Pseudomonadati</taxon>
        <taxon>Pseudomonadota</taxon>
        <taxon>Betaproteobacteria</taxon>
        <taxon>Burkholderiales</taxon>
        <taxon>Alcaligenaceae</taxon>
        <taxon>Paralcaligenes</taxon>
    </lineage>
</organism>
<dbReference type="SUPFAM" id="SSF103378">
    <property type="entry name" value="2-methylcitrate dehydratase PrpD"/>
    <property type="match status" value="1"/>
</dbReference>
<gene>
    <name evidence="4" type="ORF">EDC26_11333</name>
</gene>
<accession>A0A4R3LVH7</accession>
<evidence type="ECO:0000256" key="1">
    <source>
        <dbReference type="ARBA" id="ARBA00006174"/>
    </source>
</evidence>
<dbReference type="InterPro" id="IPR042188">
    <property type="entry name" value="MmgE/PrpD_sf_2"/>
</dbReference>
<dbReference type="RefSeq" id="WP_165931043.1">
    <property type="nucleotide sequence ID" value="NZ_SMAJ01000013.1"/>
</dbReference>
<name>A0A4R3LVH7_9BURK</name>